<name>A0AA43QPA8_9LECA</name>
<dbReference type="PANTHER" id="PTHR40625">
    <property type="entry name" value="GTP-BINDING PROTEIN ESDC-RELATED"/>
    <property type="match status" value="1"/>
</dbReference>
<dbReference type="AlphaFoldDB" id="A0AA43QPA8"/>
<dbReference type="EMBL" id="JAPUFD010000011">
    <property type="protein sequence ID" value="MDI1490161.1"/>
    <property type="molecule type" value="Genomic_DNA"/>
</dbReference>
<comment type="caution">
    <text evidence="2">The sequence shown here is derived from an EMBL/GenBank/DDBJ whole genome shotgun (WGS) entry which is preliminary data.</text>
</comment>
<sequence length="274" mass="29659">MSSTQLSFTLSTSSKVKTAHLLGSWDNYSGQLPLSKASTAGKWKGTFRFGNSTLKPGSRYWYYYIIDGYHVSHDPSVSATKEPTTGRMLNILDVPKSASTSSKRASAEIPKGRGLSPSRIVCPKPSKPYASRAVREADYSMGPGMEDIAEKLEQASLYDMRHASPPSSVGSSLSSRSSGSDRSSPSSLSSLSSSSGCSCNRYGVTRRGDRVKLDCGGSRCGSDSSESDSEMSESESESESEDERPVRRSSSSSKSKARYVEVRPRQAVRSSHRR</sequence>
<dbReference type="InterPro" id="IPR014756">
    <property type="entry name" value="Ig_E-set"/>
</dbReference>
<evidence type="ECO:0000313" key="2">
    <source>
        <dbReference type="EMBL" id="MDI1490161.1"/>
    </source>
</evidence>
<accession>A0AA43QPA8</accession>
<dbReference type="SUPFAM" id="SSF81296">
    <property type="entry name" value="E set domains"/>
    <property type="match status" value="1"/>
</dbReference>
<feature type="region of interest" description="Disordered" evidence="1">
    <location>
        <begin position="97"/>
        <end position="134"/>
    </location>
</feature>
<dbReference type="Gene3D" id="2.60.40.10">
    <property type="entry name" value="Immunoglobulins"/>
    <property type="match status" value="1"/>
</dbReference>
<evidence type="ECO:0000313" key="3">
    <source>
        <dbReference type="Proteomes" id="UP001161017"/>
    </source>
</evidence>
<evidence type="ECO:0008006" key="4">
    <source>
        <dbReference type="Google" id="ProtNLM"/>
    </source>
</evidence>
<protein>
    <recommendedName>
        <fullName evidence="4">GTP-binding protein EsdC</fullName>
    </recommendedName>
</protein>
<gene>
    <name evidence="2" type="ORF">OHK93_001361</name>
</gene>
<feature type="region of interest" description="Disordered" evidence="1">
    <location>
        <begin position="161"/>
        <end position="274"/>
    </location>
</feature>
<feature type="compositionally biased region" description="Acidic residues" evidence="1">
    <location>
        <begin position="225"/>
        <end position="242"/>
    </location>
</feature>
<proteinExistence type="predicted"/>
<dbReference type="InterPro" id="IPR013783">
    <property type="entry name" value="Ig-like_fold"/>
</dbReference>
<dbReference type="Proteomes" id="UP001161017">
    <property type="component" value="Unassembled WGS sequence"/>
</dbReference>
<dbReference type="PANTHER" id="PTHR40625:SF2">
    <property type="entry name" value="GTP-BINDING PROTEIN ESDC"/>
    <property type="match status" value="1"/>
</dbReference>
<evidence type="ECO:0000256" key="1">
    <source>
        <dbReference type="SAM" id="MobiDB-lite"/>
    </source>
</evidence>
<keyword evidence="3" id="KW-1185">Reference proteome</keyword>
<organism evidence="2 3">
    <name type="scientific">Ramalina farinacea</name>
    <dbReference type="NCBI Taxonomy" id="258253"/>
    <lineage>
        <taxon>Eukaryota</taxon>
        <taxon>Fungi</taxon>
        <taxon>Dikarya</taxon>
        <taxon>Ascomycota</taxon>
        <taxon>Pezizomycotina</taxon>
        <taxon>Lecanoromycetes</taxon>
        <taxon>OSLEUM clade</taxon>
        <taxon>Lecanoromycetidae</taxon>
        <taxon>Lecanorales</taxon>
        <taxon>Lecanorineae</taxon>
        <taxon>Ramalinaceae</taxon>
        <taxon>Ramalina</taxon>
    </lineage>
</organism>
<feature type="compositionally biased region" description="Low complexity" evidence="1">
    <location>
        <begin position="164"/>
        <end position="198"/>
    </location>
</feature>
<reference evidence="2" key="1">
    <citation type="journal article" date="2023" name="Genome Biol. Evol.">
        <title>First Whole Genome Sequence and Flow Cytometry Genome Size Data for the Lichen-Forming Fungus Ramalina farinacea (Ascomycota).</title>
        <authorList>
            <person name="Llewellyn T."/>
            <person name="Mian S."/>
            <person name="Hill R."/>
            <person name="Leitch I.J."/>
            <person name="Gaya E."/>
        </authorList>
    </citation>
    <scope>NUCLEOTIDE SEQUENCE</scope>
    <source>
        <strain evidence="2">LIQ254RAFAR</strain>
    </source>
</reference>